<dbReference type="Pfam" id="PF01847">
    <property type="entry name" value="VHL"/>
    <property type="match status" value="1"/>
</dbReference>
<dbReference type="InterPro" id="IPR037140">
    <property type="entry name" value="VHL_beta_dom_sf"/>
</dbReference>
<dbReference type="PRINTS" id="PR01217">
    <property type="entry name" value="PRICHEXTENSN"/>
</dbReference>
<organism evidence="3 4">
    <name type="scientific">Micromonospora craniellae</name>
    <dbReference type="NCBI Taxonomy" id="2294034"/>
    <lineage>
        <taxon>Bacteria</taxon>
        <taxon>Bacillati</taxon>
        <taxon>Actinomycetota</taxon>
        <taxon>Actinomycetes</taxon>
        <taxon>Micromonosporales</taxon>
        <taxon>Micromonosporaceae</taxon>
        <taxon>Micromonospora</taxon>
    </lineage>
</organism>
<dbReference type="AlphaFoldDB" id="A0A372FW32"/>
<feature type="region of interest" description="Disordered" evidence="1">
    <location>
        <begin position="73"/>
        <end position="192"/>
    </location>
</feature>
<dbReference type="Proteomes" id="UP000262621">
    <property type="component" value="Unassembled WGS sequence"/>
</dbReference>
<feature type="compositionally biased region" description="Low complexity" evidence="1">
    <location>
        <begin position="94"/>
        <end position="120"/>
    </location>
</feature>
<dbReference type="InterPro" id="IPR024053">
    <property type="entry name" value="VHL_beta_dom"/>
</dbReference>
<feature type="compositionally biased region" description="Low complexity" evidence="1">
    <location>
        <begin position="129"/>
        <end position="141"/>
    </location>
</feature>
<accession>A0A372FW32</accession>
<keyword evidence="4" id="KW-1185">Reference proteome</keyword>
<name>A0A372FW32_9ACTN</name>
<proteinExistence type="predicted"/>
<feature type="compositionally biased region" description="Low complexity" evidence="1">
    <location>
        <begin position="1"/>
        <end position="15"/>
    </location>
</feature>
<dbReference type="Gene3D" id="2.60.40.780">
    <property type="entry name" value="von Hippel-Lindau disease tumour suppressor, beta domain"/>
    <property type="match status" value="1"/>
</dbReference>
<dbReference type="InterPro" id="IPR036208">
    <property type="entry name" value="VHL_sf"/>
</dbReference>
<evidence type="ECO:0000256" key="1">
    <source>
        <dbReference type="SAM" id="MobiDB-lite"/>
    </source>
</evidence>
<gene>
    <name evidence="3" type="ORF">D0Q02_20780</name>
</gene>
<dbReference type="SUPFAM" id="SSF49468">
    <property type="entry name" value="VHL"/>
    <property type="match status" value="1"/>
</dbReference>
<evidence type="ECO:0000313" key="3">
    <source>
        <dbReference type="EMBL" id="RFS44756.1"/>
    </source>
</evidence>
<dbReference type="EMBL" id="QVFU01000025">
    <property type="protein sequence ID" value="RFS44756.1"/>
    <property type="molecule type" value="Genomic_DNA"/>
</dbReference>
<evidence type="ECO:0000313" key="4">
    <source>
        <dbReference type="Proteomes" id="UP000262621"/>
    </source>
</evidence>
<reference evidence="3 4" key="1">
    <citation type="submission" date="2018-08" db="EMBL/GenBank/DDBJ databases">
        <title>Verrucosispora craniellae sp. nov., isolated from a marine sponge in the South China Sea.</title>
        <authorList>
            <person name="Li L."/>
            <person name="Lin H.W."/>
        </authorList>
    </citation>
    <scope>NUCLEOTIDE SEQUENCE [LARGE SCALE GENOMIC DNA]</scope>
    <source>
        <strain evidence="3 4">LHW63014</strain>
    </source>
</reference>
<feature type="region of interest" description="Disordered" evidence="1">
    <location>
        <begin position="1"/>
        <end position="29"/>
    </location>
</feature>
<protein>
    <recommendedName>
        <fullName evidence="2">von Hippel-Lindau disease tumour suppressor beta domain-containing protein</fullName>
    </recommendedName>
</protein>
<evidence type="ECO:0000259" key="2">
    <source>
        <dbReference type="Pfam" id="PF01847"/>
    </source>
</evidence>
<comment type="caution">
    <text evidence="3">The sequence shown here is derived from an EMBL/GenBank/DDBJ whole genome shotgun (WGS) entry which is preliminary data.</text>
</comment>
<feature type="domain" description="von Hippel-Lindau disease tumour suppressor beta" evidence="2">
    <location>
        <begin position="188"/>
        <end position="242"/>
    </location>
</feature>
<feature type="compositionally biased region" description="Pro residues" evidence="1">
    <location>
        <begin position="158"/>
        <end position="170"/>
    </location>
</feature>
<sequence>MPAHPARPALPAAPATRDDAPWTPLTATSDPVVVPAEPVRHGTGRKGHRLLLAGAATAVLGLMLTLLWPAPEAPPTAAPERPSGWVAPPPPAPAGTSQSPSAAGTTTPSASSSVGGASPTRPLPPTPASAPTGSPSSSAPWTDPPRTPGTPSTRPTSPASPPPTTRPPEQQPQRLASLPGGHERWLRSVGGGPETSIEFANLTSRPVTVHWLDQQGQRRQYRVLQPNTSYRQHTYVGHPWVITNQRGRALACFEPVRTPARAVIG</sequence>